<dbReference type="AlphaFoldDB" id="A0A9P3LAH3"/>
<sequence length="897" mass="97034">MPHTDSHFVPLVTRIGSRAFELKLSVGLFSKDNAHPAPVGHVVFDAADPGVLSVTGHKVTKIFSNDAANTVSWVSAAGNLCEGRLCFTNDGSEAVGTVTYRDGTHAVVTASPVDLDSVMAPPAYYAPDFVEIAAGDGIARSIPGSVHPKVAFAPSVAGNEGTYMTEFKTKRRPYGSGDNAWAPWYSLEYGYEDQSVGGRLVCVVNDVDISSSTVTTAGASTKEIVLTRTKGDPSNKDLDYTFRITLNVTTAEANQTFLGTWEDGGKTYDWKGEFRAAHTRPASTKPAETDKGPGGMTVTQLMAITSLKPTQKLVPVEVFDKDGNKTTEQRVVQEDMAQNESDRIFCKVVLASAPEDVRKVLAPEMAPLAPEELKIKAMGPKFLEYAGVVNVLSFLKKSSEVDQRQRDRIDGNKCDAFVRACATFGDPLPGVQDPVVAFGWNRTTDKATIERVQIEYRTVAEACYRLGYRLSVSDFQPFWKDPATAKEWYKLLAQHLVSPYHIQELQARIKTDPKKIPHDIFDWQNKLQILAEVAGDIGDAPTLSAIIEVLHGSVTFALLDGVMWSSDLKDSMLKLFTELDAVEKDTKIGKATKDALGHEITDYKELRQVLQDRGELTWSEFGKSLVEGLDEHVKHMERTPSVAELAESVADEGKAAPKAWTKLGLFRAAARGAVIAVGLWLLNDTLANGQSSLGLAEQISMYASLVDGSAKIVKIGGWIVDALSQRIAKSVGGAVAKVMRTRALAWVTAAQKWANNLASRAAGLVPNVVKGFFEKNWANIAEGIGLVFGFFVSVAALVASAFEFAKALREGTLEDKIFAGAQLTLAALATIAFSVQIVATMLQAEAIIALAGTIGMWLAGLGIVVAVVALIVTLTRPHPDPIKDIIDKYGPMYHLLK</sequence>
<organism evidence="2 3">
    <name type="scientific">Phanerochaete sordida</name>
    <dbReference type="NCBI Taxonomy" id="48140"/>
    <lineage>
        <taxon>Eukaryota</taxon>
        <taxon>Fungi</taxon>
        <taxon>Dikarya</taxon>
        <taxon>Basidiomycota</taxon>
        <taxon>Agaricomycotina</taxon>
        <taxon>Agaricomycetes</taxon>
        <taxon>Polyporales</taxon>
        <taxon>Phanerochaetaceae</taxon>
        <taxon>Phanerochaete</taxon>
    </lineage>
</organism>
<feature type="transmembrane region" description="Helical" evidence="1">
    <location>
        <begin position="817"/>
        <end position="841"/>
    </location>
</feature>
<feature type="transmembrane region" description="Helical" evidence="1">
    <location>
        <begin position="847"/>
        <end position="874"/>
    </location>
</feature>
<keyword evidence="1" id="KW-0812">Transmembrane</keyword>
<accession>A0A9P3LAH3</accession>
<evidence type="ECO:0000313" key="2">
    <source>
        <dbReference type="EMBL" id="GJE88406.1"/>
    </source>
</evidence>
<comment type="caution">
    <text evidence="2">The sequence shown here is derived from an EMBL/GenBank/DDBJ whole genome shotgun (WGS) entry which is preliminary data.</text>
</comment>
<gene>
    <name evidence="2" type="ORF">PsYK624_044890</name>
</gene>
<evidence type="ECO:0000313" key="3">
    <source>
        <dbReference type="Proteomes" id="UP000703269"/>
    </source>
</evidence>
<keyword evidence="1" id="KW-1133">Transmembrane helix</keyword>
<evidence type="ECO:0000256" key="1">
    <source>
        <dbReference type="SAM" id="Phobius"/>
    </source>
</evidence>
<dbReference type="EMBL" id="BPQB01000009">
    <property type="protein sequence ID" value="GJE88406.1"/>
    <property type="molecule type" value="Genomic_DNA"/>
</dbReference>
<proteinExistence type="predicted"/>
<keyword evidence="1" id="KW-0472">Membrane</keyword>
<keyword evidence="3" id="KW-1185">Reference proteome</keyword>
<dbReference type="OrthoDB" id="3251431at2759"/>
<reference evidence="2 3" key="1">
    <citation type="submission" date="2021-08" db="EMBL/GenBank/DDBJ databases">
        <title>Draft Genome Sequence of Phanerochaete sordida strain YK-624.</title>
        <authorList>
            <person name="Mori T."/>
            <person name="Dohra H."/>
            <person name="Suzuki T."/>
            <person name="Kawagishi H."/>
            <person name="Hirai H."/>
        </authorList>
    </citation>
    <scope>NUCLEOTIDE SEQUENCE [LARGE SCALE GENOMIC DNA]</scope>
    <source>
        <strain evidence="2 3">YK-624</strain>
    </source>
</reference>
<protein>
    <submittedName>
        <fullName evidence="2">Uncharacterized protein</fullName>
    </submittedName>
</protein>
<feature type="transmembrane region" description="Helical" evidence="1">
    <location>
        <begin position="783"/>
        <end position="805"/>
    </location>
</feature>
<name>A0A9P3LAH3_9APHY</name>
<dbReference type="Proteomes" id="UP000703269">
    <property type="component" value="Unassembled WGS sequence"/>
</dbReference>